<dbReference type="InterPro" id="IPR045274">
    <property type="entry name" value="WAK-like"/>
</dbReference>
<dbReference type="InterPro" id="IPR011009">
    <property type="entry name" value="Kinase-like_dom_sf"/>
</dbReference>
<dbReference type="PIRSF" id="PIRSF000654">
    <property type="entry name" value="Integrin-linked_kinase"/>
    <property type="match status" value="1"/>
</dbReference>
<dbReference type="OMA" id="FEYEHSV"/>
<dbReference type="GO" id="GO:0005886">
    <property type="term" value="C:plasma membrane"/>
    <property type="evidence" value="ECO:0007669"/>
    <property type="project" value="TreeGrafter"/>
</dbReference>
<dbReference type="eggNOG" id="KOG1187">
    <property type="taxonomic scope" value="Eukaryota"/>
</dbReference>
<dbReference type="KEGG" id="bvg:104905995"/>
<evidence type="ECO:0000313" key="5">
    <source>
        <dbReference type="Proteomes" id="UP000035740"/>
    </source>
</evidence>
<sequence>MSTRLEKMVRLLWPQSNKKPQDEMRAGKEKIFYGSEENFIRNGAWVLEDSISLFHGRTNPIRHFSVDELNNLNVEYVSIGYSGCYRGFWEGRIILVKMNGYYNYNEISREIVVATQMATHNNVHKLLGCCLETISPVLVYEWVAADTLQDHILHRDENHYKLPVLEWKDRLRVAWEISHAVSYLHTAFPSPIVHRYLQPDNIFLDQDNTAKLSNFSLSVAIPEGEEFVVQDFIVGTNGYMAPEYLEDRKVAEYTDVYSFGMFFLVLLTGKHATFWTTSTGEGRMWTNLIEWVTKEFRKEGISEIVDPAITKSGVAITELSSSIELALRCTATEENSRPTMVEVATELNDMIRSSKSIMSINSAV</sequence>
<dbReference type="Proteomes" id="UP000035740">
    <property type="component" value="Unassembled WGS sequence"/>
</dbReference>
<keyword evidence="5" id="KW-1185">Reference proteome</keyword>
<name>A0A0J8BH31_BETVV</name>
<dbReference type="OrthoDB" id="75710at2759"/>
<feature type="domain" description="Protein kinase" evidence="3">
    <location>
        <begin position="71"/>
        <end position="351"/>
    </location>
</feature>
<dbReference type="Gramene" id="KMS99372">
    <property type="protein sequence ID" value="KMS99372"/>
    <property type="gene ID" value="BVRB_2g044970"/>
</dbReference>
<dbReference type="EMBL" id="KQ090219">
    <property type="protein sequence ID" value="KMS99372.1"/>
    <property type="molecule type" value="Genomic_DNA"/>
</dbReference>
<dbReference type="Gene3D" id="1.10.510.10">
    <property type="entry name" value="Transferase(Phosphotransferase) domain 1"/>
    <property type="match status" value="1"/>
</dbReference>
<dbReference type="Gene3D" id="3.30.200.20">
    <property type="entry name" value="Phosphorylase Kinase, domain 1"/>
    <property type="match status" value="1"/>
</dbReference>
<dbReference type="PANTHER" id="PTHR27005">
    <property type="entry name" value="WALL-ASSOCIATED RECEPTOR KINASE-LIKE 21"/>
    <property type="match status" value="1"/>
</dbReference>
<dbReference type="GO" id="GO:0007166">
    <property type="term" value="P:cell surface receptor signaling pathway"/>
    <property type="evidence" value="ECO:0007669"/>
    <property type="project" value="InterPro"/>
</dbReference>
<dbReference type="GO" id="GO:0005524">
    <property type="term" value="F:ATP binding"/>
    <property type="evidence" value="ECO:0007669"/>
    <property type="project" value="UniProtKB-KW"/>
</dbReference>
<reference evidence="4 5" key="1">
    <citation type="journal article" date="2014" name="Nature">
        <title>The genome of the recently domesticated crop plant sugar beet (Beta vulgaris).</title>
        <authorList>
            <person name="Dohm J.C."/>
            <person name="Minoche A.E."/>
            <person name="Holtgrawe D."/>
            <person name="Capella-Gutierrez S."/>
            <person name="Zakrzewski F."/>
            <person name="Tafer H."/>
            <person name="Rupp O."/>
            <person name="Sorensen T.R."/>
            <person name="Stracke R."/>
            <person name="Reinhardt R."/>
            <person name="Goesmann A."/>
            <person name="Kraft T."/>
            <person name="Schulz B."/>
            <person name="Stadler P.F."/>
            <person name="Schmidt T."/>
            <person name="Gabaldon T."/>
            <person name="Lehrach H."/>
            <person name="Weisshaar B."/>
            <person name="Himmelbauer H."/>
        </authorList>
    </citation>
    <scope>NUCLEOTIDE SEQUENCE [LARGE SCALE GENOMIC DNA]</scope>
    <source>
        <tissue evidence="4">Taproot</tissue>
    </source>
</reference>
<organism evidence="4 5">
    <name type="scientific">Beta vulgaris subsp. vulgaris</name>
    <name type="common">Beet</name>
    <dbReference type="NCBI Taxonomy" id="3555"/>
    <lineage>
        <taxon>Eukaryota</taxon>
        <taxon>Viridiplantae</taxon>
        <taxon>Streptophyta</taxon>
        <taxon>Embryophyta</taxon>
        <taxon>Tracheophyta</taxon>
        <taxon>Spermatophyta</taxon>
        <taxon>Magnoliopsida</taxon>
        <taxon>eudicotyledons</taxon>
        <taxon>Gunneridae</taxon>
        <taxon>Pentapetalae</taxon>
        <taxon>Caryophyllales</taxon>
        <taxon>Chenopodiaceae</taxon>
        <taxon>Betoideae</taxon>
        <taxon>Beta</taxon>
    </lineage>
</organism>
<evidence type="ECO:0000259" key="3">
    <source>
        <dbReference type="PROSITE" id="PS50011"/>
    </source>
</evidence>
<keyword evidence="2" id="KW-0067">ATP-binding</keyword>
<evidence type="ECO:0000256" key="1">
    <source>
        <dbReference type="ARBA" id="ARBA00022741"/>
    </source>
</evidence>
<dbReference type="PROSITE" id="PS50011">
    <property type="entry name" value="PROTEIN_KINASE_DOM"/>
    <property type="match status" value="1"/>
</dbReference>
<dbReference type="Pfam" id="PF00069">
    <property type="entry name" value="Pkinase"/>
    <property type="match status" value="1"/>
</dbReference>
<dbReference type="SUPFAM" id="SSF56112">
    <property type="entry name" value="Protein kinase-like (PK-like)"/>
    <property type="match status" value="1"/>
</dbReference>
<protein>
    <recommendedName>
        <fullName evidence="3">Protein kinase domain-containing protein</fullName>
    </recommendedName>
</protein>
<dbReference type="AlphaFoldDB" id="A0A0J8BH31"/>
<keyword evidence="1" id="KW-0547">Nucleotide-binding</keyword>
<proteinExistence type="predicted"/>
<evidence type="ECO:0000256" key="2">
    <source>
        <dbReference type="ARBA" id="ARBA00022840"/>
    </source>
</evidence>
<gene>
    <name evidence="4" type="ORF">BVRB_2g044970</name>
</gene>
<accession>A0A0J8BH31</accession>
<evidence type="ECO:0000313" key="4">
    <source>
        <dbReference type="EMBL" id="KMS99372.1"/>
    </source>
</evidence>
<dbReference type="GO" id="GO:0004674">
    <property type="term" value="F:protein serine/threonine kinase activity"/>
    <property type="evidence" value="ECO:0007669"/>
    <property type="project" value="TreeGrafter"/>
</dbReference>
<dbReference type="PANTHER" id="PTHR27005:SF466">
    <property type="entry name" value="NON-FUNCTIONAL PSEUDOKINASE ZED1-LIKE"/>
    <property type="match status" value="1"/>
</dbReference>
<dbReference type="InterPro" id="IPR000719">
    <property type="entry name" value="Prot_kinase_dom"/>
</dbReference>